<dbReference type="FunFam" id="1.25.40.10:FF:000309">
    <property type="entry name" value="Pentatricopeptide repeat-containing protein, chloroplastic"/>
    <property type="match status" value="1"/>
</dbReference>
<comment type="similarity">
    <text evidence="2">Belongs to the PPR family. PCMP-E subfamily.</text>
</comment>
<protein>
    <recommendedName>
        <fullName evidence="7">Pentatricopeptide repeat-containing protein</fullName>
    </recommendedName>
</protein>
<dbReference type="GO" id="GO:0003723">
    <property type="term" value="F:RNA binding"/>
    <property type="evidence" value="ECO:0007669"/>
    <property type="project" value="InterPro"/>
</dbReference>
<dbReference type="Pfam" id="PF13041">
    <property type="entry name" value="PPR_2"/>
    <property type="match status" value="2"/>
</dbReference>
<dbReference type="PANTHER" id="PTHR47926:SF363">
    <property type="entry name" value="PENTATRICOPEPTIDE REPEAT-CONTAINING PROTEIN"/>
    <property type="match status" value="1"/>
</dbReference>
<dbReference type="PROSITE" id="PS51375">
    <property type="entry name" value="PPR"/>
    <property type="match status" value="4"/>
</dbReference>
<reference evidence="5 6" key="1">
    <citation type="submission" date="2024-01" db="EMBL/GenBank/DDBJ databases">
        <title>Genome assemblies of Stephania.</title>
        <authorList>
            <person name="Yang L."/>
        </authorList>
    </citation>
    <scope>NUCLEOTIDE SEQUENCE [LARGE SCALE GENOMIC DNA]</scope>
    <source>
        <strain evidence="5">QJT</strain>
        <tissue evidence="5">Leaf</tissue>
    </source>
</reference>
<dbReference type="EMBL" id="JBBNAE010000006">
    <property type="protein sequence ID" value="KAK9116586.1"/>
    <property type="molecule type" value="Genomic_DNA"/>
</dbReference>
<dbReference type="FunFam" id="1.25.40.10:FF:000344">
    <property type="entry name" value="Pentatricopeptide repeat-containing protein"/>
    <property type="match status" value="1"/>
</dbReference>
<dbReference type="InterPro" id="IPR046960">
    <property type="entry name" value="PPR_At4g14850-like_plant"/>
</dbReference>
<accession>A0AAP0IJA5</accession>
<dbReference type="FunFam" id="1.25.40.10:FF:000212">
    <property type="entry name" value="Pentatricopeptide repeat-containing protein At2g03380, mitochondrial"/>
    <property type="match status" value="1"/>
</dbReference>
<evidence type="ECO:0000313" key="6">
    <source>
        <dbReference type="Proteomes" id="UP001417504"/>
    </source>
</evidence>
<keyword evidence="1" id="KW-0677">Repeat</keyword>
<dbReference type="Gene3D" id="1.25.40.10">
    <property type="entry name" value="Tetratricopeptide repeat domain"/>
    <property type="match status" value="6"/>
</dbReference>
<dbReference type="GO" id="GO:0009451">
    <property type="term" value="P:RNA modification"/>
    <property type="evidence" value="ECO:0007669"/>
    <property type="project" value="InterPro"/>
</dbReference>
<organism evidence="5 6">
    <name type="scientific">Stephania japonica</name>
    <dbReference type="NCBI Taxonomy" id="461633"/>
    <lineage>
        <taxon>Eukaryota</taxon>
        <taxon>Viridiplantae</taxon>
        <taxon>Streptophyta</taxon>
        <taxon>Embryophyta</taxon>
        <taxon>Tracheophyta</taxon>
        <taxon>Spermatophyta</taxon>
        <taxon>Magnoliopsida</taxon>
        <taxon>Ranunculales</taxon>
        <taxon>Menispermaceae</taxon>
        <taxon>Menispermoideae</taxon>
        <taxon>Cissampelideae</taxon>
        <taxon>Stephania</taxon>
    </lineage>
</organism>
<feature type="region of interest" description="Disordered" evidence="4">
    <location>
        <begin position="691"/>
        <end position="713"/>
    </location>
</feature>
<dbReference type="FunFam" id="1.25.40.10:FF:000073">
    <property type="entry name" value="Pentatricopeptide repeat-containing protein chloroplastic"/>
    <property type="match status" value="1"/>
</dbReference>
<dbReference type="SUPFAM" id="SSF81901">
    <property type="entry name" value="HCP-like"/>
    <property type="match status" value="1"/>
</dbReference>
<evidence type="ECO:0008006" key="7">
    <source>
        <dbReference type="Google" id="ProtNLM"/>
    </source>
</evidence>
<feature type="repeat" description="PPR" evidence="3">
    <location>
        <begin position="517"/>
        <end position="551"/>
    </location>
</feature>
<evidence type="ECO:0000256" key="4">
    <source>
        <dbReference type="SAM" id="MobiDB-lite"/>
    </source>
</evidence>
<dbReference type="InterPro" id="IPR002885">
    <property type="entry name" value="PPR_rpt"/>
</dbReference>
<feature type="repeat" description="PPR" evidence="3">
    <location>
        <begin position="214"/>
        <end position="248"/>
    </location>
</feature>
<evidence type="ECO:0000256" key="3">
    <source>
        <dbReference type="PROSITE-ProRule" id="PRU00708"/>
    </source>
</evidence>
<gene>
    <name evidence="5" type="ORF">Sjap_015533</name>
</gene>
<dbReference type="PANTHER" id="PTHR47926">
    <property type="entry name" value="PENTATRICOPEPTIDE REPEAT-CONTAINING PROTEIN"/>
    <property type="match status" value="1"/>
</dbReference>
<dbReference type="Pfam" id="PF01535">
    <property type="entry name" value="PPR"/>
    <property type="match status" value="3"/>
</dbReference>
<evidence type="ECO:0000256" key="1">
    <source>
        <dbReference type="ARBA" id="ARBA00022737"/>
    </source>
</evidence>
<sequence>MKSIASLNRRNLSTICCNPNLLHLKTFTNTTTNSLQKSTQKPLTSIQPLLHSNQAFSLLGLCYNIISLKKTHSLLIVNGVINDLICQTKLVTLYSSFGHIEWARSVFDRIQDPDLYSWKVMFRWYLSSDLYSEIVPLYTCLKKCLNERDDMVCSVVLKACAELRGVDEGRKLHCEIVKVGFGDSFVLTGLVDMYAKCGEVESSRLVFDEICDRDVVSWTSMIVGYVRNDWFEEGLVLFNGMRQCSVEPNQFTIVSLLAVCSKLGALHQGKWVHGYIIKEGIHLNSFVVSALLDMYGKCGTVVDARLVFDEFGTAELVSWTSMIAVYTQRGFPSEASKLFLDGKWAGILPNSLTIASVLSACGQLSDLNLGKAVHSFCIRLGLDNSEVRNALVNMYAKCRMIQDARRMFDMVSDKDVVAWNSMITGYSQNGYVYEALELFHMMRYSLSLDATTMVCVLSACACLGGVLSLGCSLHAYALKEGFLSSNVYVGTALVNLYSKCGDFAYSRKVFDEMREKNKVTWSAMMSGYGMNGDPNESFKLFEKMVQENEEPNDRVFSSILSACSHTGRIGEAWMYFNSMCKDYNLVPSIKHFVCMTDLLARAGMIQAALEFIEKMPVQADISVWGAVLHGCRVHSRMDLAEVAVRRMLELQPDDAGYYVLISNLYALDGRWDKVNQMRELMKEKGLNKCPGSSFVEMDDNDADTTGLSVESSL</sequence>
<comment type="caution">
    <text evidence="5">The sequence shown here is derived from an EMBL/GenBank/DDBJ whole genome shotgun (WGS) entry which is preliminary data.</text>
</comment>
<evidence type="ECO:0000313" key="5">
    <source>
        <dbReference type="EMBL" id="KAK9116586.1"/>
    </source>
</evidence>
<feature type="repeat" description="PPR" evidence="3">
    <location>
        <begin position="415"/>
        <end position="445"/>
    </location>
</feature>
<feature type="compositionally biased region" description="Polar residues" evidence="4">
    <location>
        <begin position="703"/>
        <end position="713"/>
    </location>
</feature>
<dbReference type="NCBIfam" id="TIGR00756">
    <property type="entry name" value="PPR"/>
    <property type="match status" value="4"/>
</dbReference>
<keyword evidence="6" id="KW-1185">Reference proteome</keyword>
<dbReference type="Proteomes" id="UP001417504">
    <property type="component" value="Unassembled WGS sequence"/>
</dbReference>
<dbReference type="InterPro" id="IPR011990">
    <property type="entry name" value="TPR-like_helical_dom_sf"/>
</dbReference>
<evidence type="ECO:0000256" key="2">
    <source>
        <dbReference type="ARBA" id="ARBA00061659"/>
    </source>
</evidence>
<dbReference type="AlphaFoldDB" id="A0AAP0IJA5"/>
<dbReference type="InterPro" id="IPR046848">
    <property type="entry name" value="E_motif"/>
</dbReference>
<feature type="repeat" description="PPR" evidence="3">
    <location>
        <begin position="315"/>
        <end position="349"/>
    </location>
</feature>
<name>A0AAP0IJA5_9MAGN</name>
<proteinExistence type="inferred from homology"/>
<dbReference type="Pfam" id="PF20431">
    <property type="entry name" value="E_motif"/>
    <property type="match status" value="1"/>
</dbReference>